<proteinExistence type="predicted"/>
<sequence length="191" mass="21258">MINCSRLSPTTEETRSWQPNNKSTRGLPFNARTALGRSPANRSARSIQRNKPRSASPTGTRQSLSLFHPKEQSSLSLFHWDSAICQALPLGLGNLSASPTGTRQSASLSLWDSTISQPLPLKLGNRLASLNITFPAHQEATDSLRIQQSQLEQEVRQQHLEDAQCQTRPFFRCHPFIRETSTILMVVAPID</sequence>
<accession>A0ABD1S8G1</accession>
<feature type="region of interest" description="Disordered" evidence="1">
    <location>
        <begin position="1"/>
        <end position="65"/>
    </location>
</feature>
<organism evidence="2 3">
    <name type="scientific">Abeliophyllum distichum</name>
    <dbReference type="NCBI Taxonomy" id="126358"/>
    <lineage>
        <taxon>Eukaryota</taxon>
        <taxon>Viridiplantae</taxon>
        <taxon>Streptophyta</taxon>
        <taxon>Embryophyta</taxon>
        <taxon>Tracheophyta</taxon>
        <taxon>Spermatophyta</taxon>
        <taxon>Magnoliopsida</taxon>
        <taxon>eudicotyledons</taxon>
        <taxon>Gunneridae</taxon>
        <taxon>Pentapetalae</taxon>
        <taxon>asterids</taxon>
        <taxon>lamiids</taxon>
        <taxon>Lamiales</taxon>
        <taxon>Oleaceae</taxon>
        <taxon>Forsythieae</taxon>
        <taxon>Abeliophyllum</taxon>
    </lineage>
</organism>
<gene>
    <name evidence="2" type="ORF">Adt_22602</name>
</gene>
<name>A0ABD1S8G1_9LAMI</name>
<reference evidence="3" key="1">
    <citation type="submission" date="2024-07" db="EMBL/GenBank/DDBJ databases">
        <title>Two chromosome-level genome assemblies of Korean endemic species Abeliophyllum distichum and Forsythia ovata (Oleaceae).</title>
        <authorList>
            <person name="Jang H."/>
        </authorList>
    </citation>
    <scope>NUCLEOTIDE SEQUENCE [LARGE SCALE GENOMIC DNA]</scope>
</reference>
<keyword evidence="3" id="KW-1185">Reference proteome</keyword>
<protein>
    <submittedName>
        <fullName evidence="2">Uncharacterized protein</fullName>
    </submittedName>
</protein>
<evidence type="ECO:0000313" key="2">
    <source>
        <dbReference type="EMBL" id="KAL2497052.1"/>
    </source>
</evidence>
<feature type="compositionally biased region" description="Polar residues" evidence="1">
    <location>
        <begin position="1"/>
        <end position="24"/>
    </location>
</feature>
<dbReference type="EMBL" id="JBFOLK010000007">
    <property type="protein sequence ID" value="KAL2497052.1"/>
    <property type="molecule type" value="Genomic_DNA"/>
</dbReference>
<evidence type="ECO:0000256" key="1">
    <source>
        <dbReference type="SAM" id="MobiDB-lite"/>
    </source>
</evidence>
<comment type="caution">
    <text evidence="2">The sequence shown here is derived from an EMBL/GenBank/DDBJ whole genome shotgun (WGS) entry which is preliminary data.</text>
</comment>
<feature type="compositionally biased region" description="Polar residues" evidence="1">
    <location>
        <begin position="40"/>
        <end position="65"/>
    </location>
</feature>
<evidence type="ECO:0000313" key="3">
    <source>
        <dbReference type="Proteomes" id="UP001604336"/>
    </source>
</evidence>
<dbReference type="Proteomes" id="UP001604336">
    <property type="component" value="Unassembled WGS sequence"/>
</dbReference>
<dbReference type="AlphaFoldDB" id="A0ABD1S8G1"/>